<gene>
    <name evidence="1" type="ORF">APICC_04281</name>
</gene>
<evidence type="ECO:0000313" key="1">
    <source>
        <dbReference type="EMBL" id="PBC27119.1"/>
    </source>
</evidence>
<name>A0A2A3E7G7_APICC</name>
<dbReference type="EMBL" id="KZ288357">
    <property type="protein sequence ID" value="PBC27119.1"/>
    <property type="molecule type" value="Genomic_DNA"/>
</dbReference>
<keyword evidence="2" id="KW-1185">Reference proteome</keyword>
<organism evidence="1 2">
    <name type="scientific">Apis cerana cerana</name>
    <name type="common">Oriental honeybee</name>
    <dbReference type="NCBI Taxonomy" id="94128"/>
    <lineage>
        <taxon>Eukaryota</taxon>
        <taxon>Metazoa</taxon>
        <taxon>Ecdysozoa</taxon>
        <taxon>Arthropoda</taxon>
        <taxon>Hexapoda</taxon>
        <taxon>Insecta</taxon>
        <taxon>Pterygota</taxon>
        <taxon>Neoptera</taxon>
        <taxon>Endopterygota</taxon>
        <taxon>Hymenoptera</taxon>
        <taxon>Apocrita</taxon>
        <taxon>Aculeata</taxon>
        <taxon>Apoidea</taxon>
        <taxon>Anthophila</taxon>
        <taxon>Apidae</taxon>
        <taxon>Apis</taxon>
    </lineage>
</organism>
<accession>A0A2A3E7G7</accession>
<evidence type="ECO:0000313" key="2">
    <source>
        <dbReference type="Proteomes" id="UP000242457"/>
    </source>
</evidence>
<dbReference type="AlphaFoldDB" id="A0A2A3E7G7"/>
<protein>
    <submittedName>
        <fullName evidence="1">Uncharacterized protein</fullName>
    </submittedName>
</protein>
<sequence>MFQREISASVAEVSVKDSVFGVAYASKHFARTINWSSCVELLEDERAKTKFVIEYHDRDRRRNIKERE</sequence>
<proteinExistence type="predicted"/>
<reference evidence="1 2" key="1">
    <citation type="submission" date="2014-07" db="EMBL/GenBank/DDBJ databases">
        <title>Genomic and transcriptomic analysis on Apis cerana provide comprehensive insights into honey bee biology.</title>
        <authorList>
            <person name="Diao Q."/>
            <person name="Sun L."/>
            <person name="Zheng H."/>
            <person name="Zheng H."/>
            <person name="Xu S."/>
            <person name="Wang S."/>
            <person name="Zeng Z."/>
            <person name="Hu F."/>
            <person name="Su S."/>
            <person name="Wu J."/>
        </authorList>
    </citation>
    <scope>NUCLEOTIDE SEQUENCE [LARGE SCALE GENOMIC DNA]</scope>
    <source>
        <tissue evidence="1">Pupae without intestine</tissue>
    </source>
</reference>
<dbReference type="Proteomes" id="UP000242457">
    <property type="component" value="Unassembled WGS sequence"/>
</dbReference>